<sequence length="130" mass="14842">MTSADLLCHLLVTAERLARGPLINRFLRTRSSRAVCRSKNKIPLTRMSVQRLLTCSQTQSRGLRCKHACTHTYMFRVRQLVAGHLTPQVTYPCAFKRSVFTTHQHKGDLSNTISTLLQPLFSYALLQRLT</sequence>
<dbReference type="EMBL" id="JAHRIO010050404">
    <property type="protein sequence ID" value="MEQ2174455.1"/>
    <property type="molecule type" value="Genomic_DNA"/>
</dbReference>
<comment type="caution">
    <text evidence="1">The sequence shown here is derived from an EMBL/GenBank/DDBJ whole genome shotgun (WGS) entry which is preliminary data.</text>
</comment>
<evidence type="ECO:0008006" key="3">
    <source>
        <dbReference type="Google" id="ProtNLM"/>
    </source>
</evidence>
<gene>
    <name evidence="1" type="ORF">GOODEAATRI_008153</name>
</gene>
<evidence type="ECO:0000313" key="1">
    <source>
        <dbReference type="EMBL" id="MEQ2174455.1"/>
    </source>
</evidence>
<evidence type="ECO:0000313" key="2">
    <source>
        <dbReference type="Proteomes" id="UP001476798"/>
    </source>
</evidence>
<reference evidence="1 2" key="1">
    <citation type="submission" date="2021-06" db="EMBL/GenBank/DDBJ databases">
        <authorList>
            <person name="Palmer J.M."/>
        </authorList>
    </citation>
    <scope>NUCLEOTIDE SEQUENCE [LARGE SCALE GENOMIC DNA]</scope>
    <source>
        <strain evidence="1 2">GA_2019</strain>
        <tissue evidence="1">Muscle</tissue>
    </source>
</reference>
<name>A0ABV0NSR2_9TELE</name>
<organism evidence="1 2">
    <name type="scientific">Goodea atripinnis</name>
    <dbReference type="NCBI Taxonomy" id="208336"/>
    <lineage>
        <taxon>Eukaryota</taxon>
        <taxon>Metazoa</taxon>
        <taxon>Chordata</taxon>
        <taxon>Craniata</taxon>
        <taxon>Vertebrata</taxon>
        <taxon>Euteleostomi</taxon>
        <taxon>Actinopterygii</taxon>
        <taxon>Neopterygii</taxon>
        <taxon>Teleostei</taxon>
        <taxon>Neoteleostei</taxon>
        <taxon>Acanthomorphata</taxon>
        <taxon>Ovalentaria</taxon>
        <taxon>Atherinomorphae</taxon>
        <taxon>Cyprinodontiformes</taxon>
        <taxon>Goodeidae</taxon>
        <taxon>Goodea</taxon>
    </lineage>
</organism>
<dbReference type="Proteomes" id="UP001476798">
    <property type="component" value="Unassembled WGS sequence"/>
</dbReference>
<accession>A0ABV0NSR2</accession>
<keyword evidence="2" id="KW-1185">Reference proteome</keyword>
<proteinExistence type="predicted"/>
<protein>
    <recommendedName>
        <fullName evidence="3">Secreted protein</fullName>
    </recommendedName>
</protein>